<proteinExistence type="predicted"/>
<comment type="caution">
    <text evidence="2">The sequence shown here is derived from an EMBL/GenBank/DDBJ whole genome shotgun (WGS) entry which is preliminary data.</text>
</comment>
<dbReference type="EMBL" id="QONO01000109">
    <property type="protein sequence ID" value="RDR25682.1"/>
    <property type="molecule type" value="Genomic_DNA"/>
</dbReference>
<dbReference type="AlphaFoldDB" id="A0A370V5L9"/>
<feature type="signal peptide" evidence="1">
    <location>
        <begin position="1"/>
        <end position="25"/>
    </location>
</feature>
<organism evidence="2 3">
    <name type="scientific">Escherichia marmotae</name>
    <dbReference type="NCBI Taxonomy" id="1499973"/>
    <lineage>
        <taxon>Bacteria</taxon>
        <taxon>Pseudomonadati</taxon>
        <taxon>Pseudomonadota</taxon>
        <taxon>Gammaproteobacteria</taxon>
        <taxon>Enterobacterales</taxon>
        <taxon>Enterobacteriaceae</taxon>
        <taxon>Escherichia</taxon>
    </lineage>
</organism>
<evidence type="ECO:0000256" key="1">
    <source>
        <dbReference type="SAM" id="SignalP"/>
    </source>
</evidence>
<evidence type="ECO:0000313" key="2">
    <source>
        <dbReference type="EMBL" id="RDR25682.1"/>
    </source>
</evidence>
<feature type="chain" id="PRO_5016820693" description="Nuclease PIN" evidence="1">
    <location>
        <begin position="26"/>
        <end position="194"/>
    </location>
</feature>
<reference evidence="2 3" key="1">
    <citation type="submission" date="2018-06" db="EMBL/GenBank/DDBJ databases">
        <title>Recombination Drives Gene Content and Phenotype Evolution in Wild Type E. coli Strains.</title>
        <authorList>
            <person name="Field C.M."/>
            <person name="Silander O.K."/>
            <person name="Van Nimwegen E."/>
        </authorList>
    </citation>
    <scope>NUCLEOTIDE SEQUENCE [LARGE SCALE GENOMIC DNA]</scope>
    <source>
        <strain evidence="2 3">SC344</strain>
    </source>
</reference>
<evidence type="ECO:0008006" key="4">
    <source>
        <dbReference type="Google" id="ProtNLM"/>
    </source>
</evidence>
<sequence length="194" mass="21500">MVRATTGLYLAALLVSSCMNSVLRADETVMQDSFFTADEPRHQWVNELNGRTGQLLVSGALLSSPCTLVTNEVQLPLPEYGEIIKHYELKLNLRGCGYGGVMLSSTSATERNSITVMQSTLLTKEEGGTLHPKQQLVSAGRAFVYNGANQFTYRLNKKQQMALTNAQAKNRAQGNTYTNPQNDNYLLSLRLDYE</sequence>
<dbReference type="Pfam" id="PF14855">
    <property type="entry name" value="PapJ"/>
    <property type="match status" value="1"/>
</dbReference>
<name>A0A370V5L9_9ESCH</name>
<protein>
    <recommendedName>
        <fullName evidence="4">Nuclease PIN</fullName>
    </recommendedName>
</protein>
<gene>
    <name evidence="2" type="ORF">C4A13_03666</name>
</gene>
<evidence type="ECO:0000313" key="3">
    <source>
        <dbReference type="Proteomes" id="UP000254454"/>
    </source>
</evidence>
<dbReference type="RefSeq" id="WP_000251095.1">
    <property type="nucleotide sequence ID" value="NZ_QONN01000031.1"/>
</dbReference>
<dbReference type="PROSITE" id="PS51257">
    <property type="entry name" value="PROKAR_LIPOPROTEIN"/>
    <property type="match status" value="1"/>
</dbReference>
<dbReference type="Proteomes" id="UP000254454">
    <property type="component" value="Unassembled WGS sequence"/>
</dbReference>
<keyword evidence="1" id="KW-0732">Signal</keyword>
<accession>A0A370V5L9</accession>
<dbReference type="InterPro" id="IPR029224">
    <property type="entry name" value="PapJ"/>
</dbReference>